<dbReference type="Gramene" id="mRNA:HanXRQr2_Chr13g0607851">
    <property type="protein sequence ID" value="mRNA:HanXRQr2_Chr13g0607851"/>
    <property type="gene ID" value="HanXRQr2_Chr13g0607851"/>
</dbReference>
<dbReference type="Proteomes" id="UP000215914">
    <property type="component" value="Unassembled WGS sequence"/>
</dbReference>
<protein>
    <submittedName>
        <fullName evidence="1">Uncharacterized protein</fullName>
    </submittedName>
</protein>
<gene>
    <name evidence="1" type="ORF">HanXRQr2_Chr13g0607851</name>
</gene>
<evidence type="ECO:0000313" key="2">
    <source>
        <dbReference type="Proteomes" id="UP000215914"/>
    </source>
</evidence>
<dbReference type="EMBL" id="MNCJ02000328">
    <property type="protein sequence ID" value="KAF5775064.1"/>
    <property type="molecule type" value="Genomic_DNA"/>
</dbReference>
<organism evidence="1 2">
    <name type="scientific">Helianthus annuus</name>
    <name type="common">Common sunflower</name>
    <dbReference type="NCBI Taxonomy" id="4232"/>
    <lineage>
        <taxon>Eukaryota</taxon>
        <taxon>Viridiplantae</taxon>
        <taxon>Streptophyta</taxon>
        <taxon>Embryophyta</taxon>
        <taxon>Tracheophyta</taxon>
        <taxon>Spermatophyta</taxon>
        <taxon>Magnoliopsida</taxon>
        <taxon>eudicotyledons</taxon>
        <taxon>Gunneridae</taxon>
        <taxon>Pentapetalae</taxon>
        <taxon>asterids</taxon>
        <taxon>campanulids</taxon>
        <taxon>Asterales</taxon>
        <taxon>Asteraceae</taxon>
        <taxon>Asteroideae</taxon>
        <taxon>Heliantheae alliance</taxon>
        <taxon>Heliantheae</taxon>
        <taxon>Helianthus</taxon>
    </lineage>
</organism>
<reference evidence="1" key="1">
    <citation type="journal article" date="2017" name="Nature">
        <title>The sunflower genome provides insights into oil metabolism, flowering and Asterid evolution.</title>
        <authorList>
            <person name="Badouin H."/>
            <person name="Gouzy J."/>
            <person name="Grassa C.J."/>
            <person name="Murat F."/>
            <person name="Staton S.E."/>
            <person name="Cottret L."/>
            <person name="Lelandais-Briere C."/>
            <person name="Owens G.L."/>
            <person name="Carrere S."/>
            <person name="Mayjonade B."/>
            <person name="Legrand L."/>
            <person name="Gill N."/>
            <person name="Kane N.C."/>
            <person name="Bowers J.E."/>
            <person name="Hubner S."/>
            <person name="Bellec A."/>
            <person name="Berard A."/>
            <person name="Berges H."/>
            <person name="Blanchet N."/>
            <person name="Boniface M.C."/>
            <person name="Brunel D."/>
            <person name="Catrice O."/>
            <person name="Chaidir N."/>
            <person name="Claudel C."/>
            <person name="Donnadieu C."/>
            <person name="Faraut T."/>
            <person name="Fievet G."/>
            <person name="Helmstetter N."/>
            <person name="King M."/>
            <person name="Knapp S.J."/>
            <person name="Lai Z."/>
            <person name="Le Paslier M.C."/>
            <person name="Lippi Y."/>
            <person name="Lorenzon L."/>
            <person name="Mandel J.R."/>
            <person name="Marage G."/>
            <person name="Marchand G."/>
            <person name="Marquand E."/>
            <person name="Bret-Mestries E."/>
            <person name="Morien E."/>
            <person name="Nambeesan S."/>
            <person name="Nguyen T."/>
            <person name="Pegot-Espagnet P."/>
            <person name="Pouilly N."/>
            <person name="Raftis F."/>
            <person name="Sallet E."/>
            <person name="Schiex T."/>
            <person name="Thomas J."/>
            <person name="Vandecasteele C."/>
            <person name="Vares D."/>
            <person name="Vear F."/>
            <person name="Vautrin S."/>
            <person name="Crespi M."/>
            <person name="Mangin B."/>
            <person name="Burke J.M."/>
            <person name="Salse J."/>
            <person name="Munos S."/>
            <person name="Vincourt P."/>
            <person name="Rieseberg L.H."/>
            <person name="Langlade N.B."/>
        </authorList>
    </citation>
    <scope>NUCLEOTIDE SEQUENCE</scope>
    <source>
        <tissue evidence="1">Leaves</tissue>
    </source>
</reference>
<name>A0A9K3EL76_HELAN</name>
<evidence type="ECO:0000313" key="1">
    <source>
        <dbReference type="EMBL" id="KAF5775064.1"/>
    </source>
</evidence>
<reference evidence="1" key="2">
    <citation type="submission" date="2020-06" db="EMBL/GenBank/DDBJ databases">
        <title>Helianthus annuus Genome sequencing and assembly Release 2.</title>
        <authorList>
            <person name="Gouzy J."/>
            <person name="Langlade N."/>
            <person name="Munos S."/>
        </authorList>
    </citation>
    <scope>NUCLEOTIDE SEQUENCE</scope>
    <source>
        <tissue evidence="1">Leaves</tissue>
    </source>
</reference>
<keyword evidence="2" id="KW-1185">Reference proteome</keyword>
<sequence>MFQSTIDVSVTDPPPKTKLVNFFTGASLILYGCVDRILTLAATVAMPLHHLWDQYYPQIAFVEEGVVMPHSTLGFLITLLLVLAEIKAQGEPGFPFKTHPLLVKLSVDSVVMYGLSCSGELVASGLVRASAFAIIARLGKICFLCILVISLAF</sequence>
<accession>A0A9K3EL76</accession>
<comment type="caution">
    <text evidence="1">The sequence shown here is derived from an EMBL/GenBank/DDBJ whole genome shotgun (WGS) entry which is preliminary data.</text>
</comment>
<proteinExistence type="predicted"/>
<dbReference type="AlphaFoldDB" id="A0A9K3EL76"/>